<organism evidence="8 9">
    <name type="scientific">Bradyrhizobium australiense</name>
    <dbReference type="NCBI Taxonomy" id="2721161"/>
    <lineage>
        <taxon>Bacteria</taxon>
        <taxon>Pseudomonadati</taxon>
        <taxon>Pseudomonadota</taxon>
        <taxon>Alphaproteobacteria</taxon>
        <taxon>Hyphomicrobiales</taxon>
        <taxon>Nitrobacteraceae</taxon>
        <taxon>Bradyrhizobium</taxon>
    </lineage>
</organism>
<reference evidence="8 9" key="1">
    <citation type="submission" date="2020-03" db="EMBL/GenBank/DDBJ databases">
        <title>Bradyrhizobium diversity isolated from nodules of Indigofera sp.</title>
        <authorList>
            <person name="Klepa M."/>
            <person name="Helene L."/>
            <person name="Hungria M."/>
        </authorList>
    </citation>
    <scope>NUCLEOTIDE SEQUENCE [LARGE SCALE GENOMIC DNA]</scope>
    <source>
        <strain evidence="8 9">WSM 1791</strain>
    </source>
</reference>
<dbReference type="SUPFAM" id="SSF103473">
    <property type="entry name" value="MFS general substrate transporter"/>
    <property type="match status" value="1"/>
</dbReference>
<accession>A0A7Y4GSP1</accession>
<feature type="transmembrane region" description="Helical" evidence="6">
    <location>
        <begin position="399"/>
        <end position="423"/>
    </location>
</feature>
<feature type="transmembrane region" description="Helical" evidence="6">
    <location>
        <begin position="365"/>
        <end position="387"/>
    </location>
</feature>
<dbReference type="PANTHER" id="PTHR43124">
    <property type="entry name" value="PURINE EFFLUX PUMP PBUE"/>
    <property type="match status" value="1"/>
</dbReference>
<evidence type="ECO:0000256" key="4">
    <source>
        <dbReference type="ARBA" id="ARBA00022989"/>
    </source>
</evidence>
<evidence type="ECO:0000259" key="7">
    <source>
        <dbReference type="PROSITE" id="PS50850"/>
    </source>
</evidence>
<dbReference type="InterPro" id="IPR036259">
    <property type="entry name" value="MFS_trans_sf"/>
</dbReference>
<evidence type="ECO:0000313" key="9">
    <source>
        <dbReference type="Proteomes" id="UP000544122"/>
    </source>
</evidence>
<dbReference type="InterPro" id="IPR020846">
    <property type="entry name" value="MFS_dom"/>
</dbReference>
<dbReference type="InterPro" id="IPR011701">
    <property type="entry name" value="MFS"/>
</dbReference>
<comment type="caution">
    <text evidence="8">The sequence shown here is derived from an EMBL/GenBank/DDBJ whole genome shotgun (WGS) entry which is preliminary data.</text>
</comment>
<comment type="subcellular location">
    <subcellularLocation>
        <location evidence="1">Cell membrane</location>
        <topology evidence="1">Multi-pass membrane protein</topology>
    </subcellularLocation>
</comment>
<dbReference type="GO" id="GO:0005886">
    <property type="term" value="C:plasma membrane"/>
    <property type="evidence" value="ECO:0007669"/>
    <property type="project" value="UniProtKB-SubCell"/>
</dbReference>
<sequence>MAGAIWRPFLAPWRATGPQRSRAFSTDWLLVLRVFLPFVAAYYLSFLFRTINATIAAPLTYEFGLGADDLGLLTSIYFLTFAAAQIPIGVLVDRYGPRKIQSVVLLAAAAGAALFAVSDNFWLLLLGRALIGFGASAALTAGLKAVVLWFPAEQVPLLNGLMIMLGSFGAVTATLPAEYLLVSIGWRGLFELLAIASVGCALAIFLLVPKGTCSFAVKGTTIGLRMIYSDPRFWRLAPLSATCIGTAWALQGLWAGQWFADVEGLDRSELLRNLFVMAIASSAGALVLGVAAQKLRRHGIGPRPLLGLVALLFFVAQLAVILRVPLPSSVPWMIVAACGAATVLSYAILGDFFPKELAGRATAALNVFHIGCAFLVQYLVGFLIQYWTPQQGHYPEIGYQTAFAVNLAVQLGAWFWFIIPVPLRGTRAGSKRPL</sequence>
<evidence type="ECO:0000256" key="5">
    <source>
        <dbReference type="ARBA" id="ARBA00023136"/>
    </source>
</evidence>
<dbReference type="Pfam" id="PF07690">
    <property type="entry name" value="MFS_1"/>
    <property type="match status" value="1"/>
</dbReference>
<protein>
    <submittedName>
        <fullName evidence="8">MFS transporter</fullName>
    </submittedName>
</protein>
<dbReference type="PANTHER" id="PTHR43124:SF3">
    <property type="entry name" value="CHLORAMPHENICOL EFFLUX PUMP RV0191"/>
    <property type="match status" value="1"/>
</dbReference>
<feature type="transmembrane region" description="Helical" evidence="6">
    <location>
        <begin position="71"/>
        <end position="91"/>
    </location>
</feature>
<dbReference type="EMBL" id="JAAVLX010000004">
    <property type="protein sequence ID" value="NOJ41121.1"/>
    <property type="molecule type" value="Genomic_DNA"/>
</dbReference>
<proteinExistence type="predicted"/>
<keyword evidence="4 6" id="KW-1133">Transmembrane helix</keyword>
<dbReference type="PROSITE" id="PS50850">
    <property type="entry name" value="MFS"/>
    <property type="match status" value="1"/>
</dbReference>
<feature type="transmembrane region" description="Helical" evidence="6">
    <location>
        <begin position="332"/>
        <end position="353"/>
    </location>
</feature>
<gene>
    <name evidence="8" type="ORF">HCN58_16190</name>
</gene>
<dbReference type="InterPro" id="IPR050189">
    <property type="entry name" value="MFS_Efflux_Transporters"/>
</dbReference>
<feature type="transmembrane region" description="Helical" evidence="6">
    <location>
        <begin position="233"/>
        <end position="254"/>
    </location>
</feature>
<feature type="transmembrane region" description="Helical" evidence="6">
    <location>
        <begin position="157"/>
        <end position="177"/>
    </location>
</feature>
<feature type="domain" description="Major facilitator superfamily (MFS) profile" evidence="7">
    <location>
        <begin position="29"/>
        <end position="424"/>
    </location>
</feature>
<evidence type="ECO:0000256" key="1">
    <source>
        <dbReference type="ARBA" id="ARBA00004651"/>
    </source>
</evidence>
<evidence type="ECO:0000256" key="6">
    <source>
        <dbReference type="SAM" id="Phobius"/>
    </source>
</evidence>
<dbReference type="Proteomes" id="UP000544122">
    <property type="component" value="Unassembled WGS sequence"/>
</dbReference>
<feature type="transmembrane region" description="Helical" evidence="6">
    <location>
        <begin position="274"/>
        <end position="293"/>
    </location>
</feature>
<keyword evidence="9" id="KW-1185">Reference proteome</keyword>
<evidence type="ECO:0000256" key="3">
    <source>
        <dbReference type="ARBA" id="ARBA00022692"/>
    </source>
</evidence>
<dbReference type="AlphaFoldDB" id="A0A7Y4GSP1"/>
<feature type="transmembrane region" description="Helical" evidence="6">
    <location>
        <begin position="129"/>
        <end position="150"/>
    </location>
</feature>
<evidence type="ECO:0000256" key="2">
    <source>
        <dbReference type="ARBA" id="ARBA00022475"/>
    </source>
</evidence>
<dbReference type="Gene3D" id="1.20.1250.20">
    <property type="entry name" value="MFS general substrate transporter like domains"/>
    <property type="match status" value="1"/>
</dbReference>
<feature type="transmembrane region" description="Helical" evidence="6">
    <location>
        <begin position="305"/>
        <end position="326"/>
    </location>
</feature>
<dbReference type="GO" id="GO:0022857">
    <property type="term" value="F:transmembrane transporter activity"/>
    <property type="evidence" value="ECO:0007669"/>
    <property type="project" value="InterPro"/>
</dbReference>
<feature type="transmembrane region" description="Helical" evidence="6">
    <location>
        <begin position="189"/>
        <end position="208"/>
    </location>
</feature>
<name>A0A7Y4GSP1_9BRAD</name>
<feature type="transmembrane region" description="Helical" evidence="6">
    <location>
        <begin position="103"/>
        <end position="123"/>
    </location>
</feature>
<keyword evidence="2" id="KW-1003">Cell membrane</keyword>
<keyword evidence="5 6" id="KW-0472">Membrane</keyword>
<feature type="transmembrane region" description="Helical" evidence="6">
    <location>
        <begin position="30"/>
        <end position="51"/>
    </location>
</feature>
<evidence type="ECO:0000313" key="8">
    <source>
        <dbReference type="EMBL" id="NOJ41121.1"/>
    </source>
</evidence>
<keyword evidence="3 6" id="KW-0812">Transmembrane</keyword>